<dbReference type="SFLD" id="SFLDG00358">
    <property type="entry name" value="Main_(cytGST)"/>
    <property type="match status" value="1"/>
</dbReference>
<gene>
    <name evidence="3" type="ORF">ACFP9W_01670</name>
</gene>
<dbReference type="InterPro" id="IPR004046">
    <property type="entry name" value="GST_C"/>
</dbReference>
<evidence type="ECO:0000313" key="3">
    <source>
        <dbReference type="EMBL" id="MFC6376826.1"/>
    </source>
</evidence>
<dbReference type="InterPro" id="IPR036282">
    <property type="entry name" value="Glutathione-S-Trfase_C_sf"/>
</dbReference>
<name>A0ABW1VU80_9GAMM</name>
<dbReference type="SUPFAM" id="SSF47616">
    <property type="entry name" value="GST C-terminal domain-like"/>
    <property type="match status" value="1"/>
</dbReference>
<comment type="similarity">
    <text evidence="1">Belongs to the GST superfamily.</text>
</comment>
<dbReference type="PANTHER" id="PTHR44051">
    <property type="entry name" value="GLUTATHIONE S-TRANSFERASE-RELATED"/>
    <property type="match status" value="1"/>
</dbReference>
<feature type="domain" description="GST N-terminal" evidence="2">
    <location>
        <begin position="2"/>
        <end position="80"/>
    </location>
</feature>
<sequence length="202" mass="23208">MMHDVKIYTYPKSRSLRVLWTLEEIGAPYTAVKTDLLSRQPQVKSPHPFGKVPYLTSQDISLGETLAICMYLCETLTSGTLYPETPADKATVNSWLSFALTDLESPVWHLLKQLVFVPEDQRNHDLVSYFREETRNAVSRITFPPGQDWITGNTFTLADIFVSHTLQWAKFCGIFLNEQLETYLSNAMKRPAFLRAEEKNNR</sequence>
<evidence type="ECO:0000313" key="4">
    <source>
        <dbReference type="Proteomes" id="UP001596230"/>
    </source>
</evidence>
<dbReference type="Pfam" id="PF02798">
    <property type="entry name" value="GST_N"/>
    <property type="match status" value="1"/>
</dbReference>
<accession>A0ABW1VU80</accession>
<dbReference type="Proteomes" id="UP001596230">
    <property type="component" value="Unassembled WGS sequence"/>
</dbReference>
<dbReference type="InterPro" id="IPR004045">
    <property type="entry name" value="Glutathione_S-Trfase_N"/>
</dbReference>
<evidence type="ECO:0000256" key="1">
    <source>
        <dbReference type="RuleBase" id="RU003494"/>
    </source>
</evidence>
<dbReference type="InterPro" id="IPR036249">
    <property type="entry name" value="Thioredoxin-like_sf"/>
</dbReference>
<dbReference type="Gene3D" id="3.40.30.10">
    <property type="entry name" value="Glutaredoxin"/>
    <property type="match status" value="1"/>
</dbReference>
<proteinExistence type="inferred from homology"/>
<dbReference type="PROSITE" id="PS50404">
    <property type="entry name" value="GST_NTER"/>
    <property type="match status" value="1"/>
</dbReference>
<evidence type="ECO:0000259" key="2">
    <source>
        <dbReference type="PROSITE" id="PS50404"/>
    </source>
</evidence>
<reference evidence="4" key="1">
    <citation type="journal article" date="2019" name="Int. J. Syst. Evol. Microbiol.">
        <title>The Global Catalogue of Microorganisms (GCM) 10K type strain sequencing project: providing services to taxonomists for standard genome sequencing and annotation.</title>
        <authorList>
            <consortium name="The Broad Institute Genomics Platform"/>
            <consortium name="The Broad Institute Genome Sequencing Center for Infectious Disease"/>
            <person name="Wu L."/>
            <person name="Ma J."/>
        </authorList>
    </citation>
    <scope>NUCLEOTIDE SEQUENCE [LARGE SCALE GENOMIC DNA]</scope>
    <source>
        <strain evidence="4">CGMCC 1.18518</strain>
    </source>
</reference>
<dbReference type="SUPFAM" id="SSF52833">
    <property type="entry name" value="Thioredoxin-like"/>
    <property type="match status" value="1"/>
</dbReference>
<dbReference type="Gene3D" id="1.20.1050.10">
    <property type="match status" value="1"/>
</dbReference>
<dbReference type="InterPro" id="IPR040079">
    <property type="entry name" value="Glutathione_S-Trfase"/>
</dbReference>
<dbReference type="RefSeq" id="WP_385945901.1">
    <property type="nucleotide sequence ID" value="NZ_JBHSUB010000003.1"/>
</dbReference>
<comment type="caution">
    <text evidence="3">The sequence shown here is derived from an EMBL/GenBank/DDBJ whole genome shotgun (WGS) entry which is preliminary data.</text>
</comment>
<dbReference type="PANTHER" id="PTHR44051:SF8">
    <property type="entry name" value="GLUTATHIONE S-TRANSFERASE GSTA"/>
    <property type="match status" value="1"/>
</dbReference>
<dbReference type="SFLD" id="SFLDS00019">
    <property type="entry name" value="Glutathione_Transferase_(cytos"/>
    <property type="match status" value="1"/>
</dbReference>
<organism evidence="3 4">
    <name type="scientific">Tatumella terrea</name>
    <dbReference type="NCBI Taxonomy" id="419007"/>
    <lineage>
        <taxon>Bacteria</taxon>
        <taxon>Pseudomonadati</taxon>
        <taxon>Pseudomonadota</taxon>
        <taxon>Gammaproteobacteria</taxon>
        <taxon>Enterobacterales</taxon>
        <taxon>Erwiniaceae</taxon>
        <taxon>Tatumella</taxon>
    </lineage>
</organism>
<protein>
    <submittedName>
        <fullName evidence="3">Glutathione S-transferase family protein</fullName>
    </submittedName>
</protein>
<dbReference type="EMBL" id="JBHSUB010000003">
    <property type="protein sequence ID" value="MFC6376826.1"/>
    <property type="molecule type" value="Genomic_DNA"/>
</dbReference>
<dbReference type="CDD" id="cd03046">
    <property type="entry name" value="GST_N_GTT1_like"/>
    <property type="match status" value="1"/>
</dbReference>
<keyword evidence="4" id="KW-1185">Reference proteome</keyword>
<dbReference type="Pfam" id="PF00043">
    <property type="entry name" value="GST_C"/>
    <property type="match status" value="1"/>
</dbReference>